<feature type="region of interest" description="Disordered" evidence="1">
    <location>
        <begin position="104"/>
        <end position="140"/>
    </location>
</feature>
<gene>
    <name evidence="2" type="ORF">J1N35_035169</name>
</gene>
<keyword evidence="3" id="KW-1185">Reference proteome</keyword>
<dbReference type="GO" id="GO:0000398">
    <property type="term" value="P:mRNA splicing, via spliceosome"/>
    <property type="evidence" value="ECO:0007669"/>
    <property type="project" value="InterPro"/>
</dbReference>
<dbReference type="EMBL" id="JAIQCV010000010">
    <property type="protein sequence ID" value="KAH1057104.1"/>
    <property type="molecule type" value="Genomic_DNA"/>
</dbReference>
<name>A0A9D3UU93_9ROSI</name>
<evidence type="ECO:0000313" key="3">
    <source>
        <dbReference type="Proteomes" id="UP000828251"/>
    </source>
</evidence>
<evidence type="ECO:0000313" key="2">
    <source>
        <dbReference type="EMBL" id="KAH1057104.1"/>
    </source>
</evidence>
<dbReference type="OrthoDB" id="666364at2759"/>
<dbReference type="GO" id="GO:0005681">
    <property type="term" value="C:spliceosomal complex"/>
    <property type="evidence" value="ECO:0007669"/>
    <property type="project" value="InterPro"/>
</dbReference>
<proteinExistence type="predicted"/>
<protein>
    <submittedName>
        <fullName evidence="2">Uncharacterized protein</fullName>
    </submittedName>
</protein>
<dbReference type="Proteomes" id="UP000828251">
    <property type="component" value="Unassembled WGS sequence"/>
</dbReference>
<comment type="caution">
    <text evidence="2">The sequence shown here is derived from an EMBL/GenBank/DDBJ whole genome shotgun (WGS) entry which is preliminary data.</text>
</comment>
<sequence>MGSRFATDDQYNIYDKSLFTAQPTLSTLYRPKKDVDWDMYDGADEQLEKIIKTEKFKPDKAFAGTFEKSGPRDRPVEFEKEVEEADPFSLDQFLIEVKKGKKTMDKVGSGGTMKARAGSSIRDGYEGGSNRSRINFEREN</sequence>
<dbReference type="PANTHER" id="PTHR12096">
    <property type="entry name" value="NUCLEAR PROTEIN SKIP-RELATED"/>
    <property type="match status" value="1"/>
</dbReference>
<evidence type="ECO:0000256" key="1">
    <source>
        <dbReference type="SAM" id="MobiDB-lite"/>
    </source>
</evidence>
<reference evidence="2 3" key="1">
    <citation type="journal article" date="2021" name="Plant Biotechnol. J.">
        <title>Multi-omics assisted identification of the key and species-specific regulatory components of drought-tolerant mechanisms in Gossypium stocksii.</title>
        <authorList>
            <person name="Yu D."/>
            <person name="Ke L."/>
            <person name="Zhang D."/>
            <person name="Wu Y."/>
            <person name="Sun Y."/>
            <person name="Mei J."/>
            <person name="Sun J."/>
            <person name="Sun Y."/>
        </authorList>
    </citation>
    <scope>NUCLEOTIDE SEQUENCE [LARGE SCALE GENOMIC DNA]</scope>
    <source>
        <strain evidence="3">cv. E1</strain>
        <tissue evidence="2">Leaf</tissue>
    </source>
</reference>
<dbReference type="AlphaFoldDB" id="A0A9D3UU93"/>
<accession>A0A9D3UU93</accession>
<dbReference type="InterPro" id="IPR017862">
    <property type="entry name" value="SKI-int_prot_SKIP"/>
</dbReference>
<organism evidence="2 3">
    <name type="scientific">Gossypium stocksii</name>
    <dbReference type="NCBI Taxonomy" id="47602"/>
    <lineage>
        <taxon>Eukaryota</taxon>
        <taxon>Viridiplantae</taxon>
        <taxon>Streptophyta</taxon>
        <taxon>Embryophyta</taxon>
        <taxon>Tracheophyta</taxon>
        <taxon>Spermatophyta</taxon>
        <taxon>Magnoliopsida</taxon>
        <taxon>eudicotyledons</taxon>
        <taxon>Gunneridae</taxon>
        <taxon>Pentapetalae</taxon>
        <taxon>rosids</taxon>
        <taxon>malvids</taxon>
        <taxon>Malvales</taxon>
        <taxon>Malvaceae</taxon>
        <taxon>Malvoideae</taxon>
        <taxon>Gossypium</taxon>
    </lineage>
</organism>